<dbReference type="InterPro" id="IPR036291">
    <property type="entry name" value="NAD(P)-bd_dom_sf"/>
</dbReference>
<name>A0A9E8HKP2_9ALTE</name>
<proteinExistence type="predicted"/>
<evidence type="ECO:0000313" key="2">
    <source>
        <dbReference type="EMBL" id="UZW74463.1"/>
    </source>
</evidence>
<evidence type="ECO:0000313" key="3">
    <source>
        <dbReference type="Proteomes" id="UP001164472"/>
    </source>
</evidence>
<dbReference type="Gene3D" id="3.40.50.720">
    <property type="entry name" value="NAD(P)-binding Rossmann-like Domain"/>
    <property type="match status" value="1"/>
</dbReference>
<dbReference type="SUPFAM" id="SSF50129">
    <property type="entry name" value="GroES-like"/>
    <property type="match status" value="1"/>
</dbReference>
<protein>
    <submittedName>
        <fullName evidence="2">Oxidoreductase</fullName>
    </submittedName>
</protein>
<dbReference type="Proteomes" id="UP001164472">
    <property type="component" value="Chromosome"/>
</dbReference>
<dbReference type="SUPFAM" id="SSF51735">
    <property type="entry name" value="NAD(P)-binding Rossmann-fold domains"/>
    <property type="match status" value="1"/>
</dbReference>
<dbReference type="KEGG" id="asem:NNL22_15775"/>
<gene>
    <name evidence="2" type="ORF">NNL22_15775</name>
</gene>
<dbReference type="AlphaFoldDB" id="A0A9E8HKP2"/>
<dbReference type="InterPro" id="IPR011032">
    <property type="entry name" value="GroES-like_sf"/>
</dbReference>
<dbReference type="InterPro" id="IPR020843">
    <property type="entry name" value="ER"/>
</dbReference>
<dbReference type="Gene3D" id="3.90.180.10">
    <property type="entry name" value="Medium-chain alcohol dehydrogenases, catalytic domain"/>
    <property type="match status" value="1"/>
</dbReference>
<dbReference type="GO" id="GO:0043957">
    <property type="term" value="F:acryloyl-CoA reductase (NADPH) activity"/>
    <property type="evidence" value="ECO:0007669"/>
    <property type="project" value="TreeGrafter"/>
</dbReference>
<dbReference type="PANTHER" id="PTHR43677:SF1">
    <property type="entry name" value="ACRYLYL-COA REDUCTASE ACUI-RELATED"/>
    <property type="match status" value="1"/>
</dbReference>
<feature type="domain" description="Enoyl reductase (ER)" evidence="1">
    <location>
        <begin position="23"/>
        <end position="330"/>
    </location>
</feature>
<dbReference type="InterPro" id="IPR013154">
    <property type="entry name" value="ADH-like_N"/>
</dbReference>
<dbReference type="NCBIfam" id="TIGR02823">
    <property type="entry name" value="oxido_YhdH"/>
    <property type="match status" value="1"/>
</dbReference>
<dbReference type="EMBL" id="CP101527">
    <property type="protein sequence ID" value="UZW74463.1"/>
    <property type="molecule type" value="Genomic_DNA"/>
</dbReference>
<dbReference type="InterPro" id="IPR014188">
    <property type="entry name" value="Acrylyl-CoA_reductase_AcuI"/>
</dbReference>
<dbReference type="RefSeq" id="WP_251812593.1">
    <property type="nucleotide sequence ID" value="NZ_CP101527.1"/>
</dbReference>
<sequence>MIQETPATFKALVLRQEDGKTVSAVEQLTVNDLPEGDVLISVEYSSINYKDSMAVTGTGKIVRTWPMVPGIDLTGTVLESQADNYKAGDKVLLTGWGVGEQFWGGYSQVQRVQSKWLIPLPEGIESKTAMVIGTAGLTAMLCVMALEDANITPDRGPVIVTGAGGGVGSVAVAILSKLGYEVTALSGRDSTHDYLKGLGAKEIVSREEMMKPARPLEAQRWAGAIDTVGDVILARVLAETDYNGAVAACGLAAGFKLPTTVMPFILRNVRLQGVDSVMCPNERRQAAWKRLAQDLPQAALTEINHVVSLEEIQQVAEDMMAGKTQGRTVVDLTRP</sequence>
<dbReference type="Pfam" id="PF08240">
    <property type="entry name" value="ADH_N"/>
    <property type="match status" value="1"/>
</dbReference>
<reference evidence="2" key="1">
    <citation type="submission" date="2022-07" db="EMBL/GenBank/DDBJ databases">
        <title>Alkalimarinus sp. nov., isolated from gut of a Alitta virens.</title>
        <authorList>
            <person name="Yang A.I."/>
            <person name="Shin N.-R."/>
        </authorList>
    </citation>
    <scope>NUCLEOTIDE SEQUENCE</scope>
    <source>
        <strain evidence="2">FA028</strain>
    </source>
</reference>
<organism evidence="2 3">
    <name type="scientific">Alkalimarinus sediminis</name>
    <dbReference type="NCBI Taxonomy" id="1632866"/>
    <lineage>
        <taxon>Bacteria</taxon>
        <taxon>Pseudomonadati</taxon>
        <taxon>Pseudomonadota</taxon>
        <taxon>Gammaproteobacteria</taxon>
        <taxon>Alteromonadales</taxon>
        <taxon>Alteromonadaceae</taxon>
        <taxon>Alkalimarinus</taxon>
    </lineage>
</organism>
<evidence type="ECO:0000259" key="1">
    <source>
        <dbReference type="SMART" id="SM00829"/>
    </source>
</evidence>
<dbReference type="CDD" id="cd08288">
    <property type="entry name" value="MDR_yhdh"/>
    <property type="match status" value="1"/>
</dbReference>
<dbReference type="InterPro" id="IPR051397">
    <property type="entry name" value="Zn-ADH-like_protein"/>
</dbReference>
<accession>A0A9E8HKP2</accession>
<dbReference type="SMART" id="SM00829">
    <property type="entry name" value="PKS_ER"/>
    <property type="match status" value="1"/>
</dbReference>
<dbReference type="PANTHER" id="PTHR43677">
    <property type="entry name" value="SHORT-CHAIN DEHYDROGENASE/REDUCTASE"/>
    <property type="match status" value="1"/>
</dbReference>
<dbReference type="InterPro" id="IPR013149">
    <property type="entry name" value="ADH-like_C"/>
</dbReference>
<keyword evidence="3" id="KW-1185">Reference proteome</keyword>
<dbReference type="Pfam" id="PF00107">
    <property type="entry name" value="ADH_zinc_N"/>
    <property type="match status" value="1"/>
</dbReference>